<sequence>MMNDLGLLVPLLAGLLLGILFFGGLWWTVQRAMSSKWAGLWFFASLLLRTAIVLVGFYLACGEAWQRWLAALLGFAVARLLITRMSRPAVTALEGDHAP</sequence>
<gene>
    <name evidence="2" type="ORF">HX829_28595</name>
</gene>
<protein>
    <submittedName>
        <fullName evidence="2">ATP synthase subunit I</fullName>
    </submittedName>
</protein>
<dbReference type="Pfam" id="PF12966">
    <property type="entry name" value="AtpR"/>
    <property type="match status" value="1"/>
</dbReference>
<dbReference type="Proteomes" id="UP000582981">
    <property type="component" value="Unassembled WGS sequence"/>
</dbReference>
<accession>A0A7Y7WJK2</accession>
<keyword evidence="1" id="KW-0472">Membrane</keyword>
<dbReference type="InterPro" id="IPR017581">
    <property type="entry name" value="AtpR-like"/>
</dbReference>
<evidence type="ECO:0000256" key="1">
    <source>
        <dbReference type="SAM" id="Phobius"/>
    </source>
</evidence>
<evidence type="ECO:0000313" key="2">
    <source>
        <dbReference type="EMBL" id="NWB50436.1"/>
    </source>
</evidence>
<name>A0A7Y7WJK2_9PSED</name>
<keyword evidence="1" id="KW-1133">Transmembrane helix</keyword>
<dbReference type="AlphaFoldDB" id="A0A7Y7WJK2"/>
<organism evidence="2 3">
    <name type="scientific">Pseudomonas gingeri</name>
    <dbReference type="NCBI Taxonomy" id="117681"/>
    <lineage>
        <taxon>Bacteria</taxon>
        <taxon>Pseudomonadati</taxon>
        <taxon>Pseudomonadota</taxon>
        <taxon>Gammaproteobacteria</taxon>
        <taxon>Pseudomonadales</taxon>
        <taxon>Pseudomonadaceae</taxon>
        <taxon>Pseudomonas</taxon>
    </lineage>
</organism>
<feature type="transmembrane region" description="Helical" evidence="1">
    <location>
        <begin position="6"/>
        <end position="27"/>
    </location>
</feature>
<proteinExistence type="predicted"/>
<reference evidence="2 3" key="1">
    <citation type="submission" date="2020-04" db="EMBL/GenBank/DDBJ databases">
        <title>Molecular characterization of pseudomonads from Agaricus bisporus reveal novel blotch 2 pathogens in Western Europe.</title>
        <authorList>
            <person name="Taparia T."/>
            <person name="Krijger M."/>
            <person name="Haynes E."/>
            <person name="Elpinstone J.G."/>
            <person name="Noble R."/>
            <person name="Van Der Wolf J."/>
        </authorList>
    </citation>
    <scope>NUCLEOTIDE SEQUENCE [LARGE SCALE GENOMIC DNA]</scope>
    <source>
        <strain evidence="2 3">F1001</strain>
    </source>
</reference>
<dbReference type="EMBL" id="JACAPU010000043">
    <property type="protein sequence ID" value="NWB50436.1"/>
    <property type="molecule type" value="Genomic_DNA"/>
</dbReference>
<evidence type="ECO:0000313" key="3">
    <source>
        <dbReference type="Proteomes" id="UP000582981"/>
    </source>
</evidence>
<comment type="caution">
    <text evidence="2">The sequence shown here is derived from an EMBL/GenBank/DDBJ whole genome shotgun (WGS) entry which is preliminary data.</text>
</comment>
<dbReference type="NCBIfam" id="TIGR03165">
    <property type="entry name" value="F1F0_chp_2"/>
    <property type="match status" value="1"/>
</dbReference>
<dbReference type="RefSeq" id="WP_100943202.1">
    <property type="nucleotide sequence ID" value="NZ_JACAPU010000043.1"/>
</dbReference>
<keyword evidence="1" id="KW-0812">Transmembrane</keyword>
<feature type="transmembrane region" description="Helical" evidence="1">
    <location>
        <begin position="39"/>
        <end position="59"/>
    </location>
</feature>